<sequence length="418" mass="43515">MKVSRRSHVPPFAVMEVLAAANARRAAGESVLNLCAGEPSTGASDVVRDKAIEILTSGSLGYTEALGAPPLRAAIAGHYARWYGVDVDPARVAVTTGSSGGFMLAFLAAFDVGDRVALARPGYPAYKNILASLGCEVVELACGPETRYQPTVAQLQEAYYAGGLDGVVVASPANPTGTMIAADELAALAAWCTEFDVRLISDEIYHGITYGAVPDGGGPDLGSPRTPVPVSGGVAPAETVGSAGAATAAQFLDGGAVVVNSFSKYWAMTGWRLGWLLLPEDLVTPVDALASNVALCPPALAQHAGVAAFSAEGYAAAHENVTRYAQSRALLLDRLPELGWTQVAPADGAFYLYADISASGLDSVTWCERLLAEAGVALTPGTDFDGVAGRDWVRLSFASSVDVVREAVDRIVDWQRRL</sequence>
<evidence type="ECO:0000256" key="3">
    <source>
        <dbReference type="ARBA" id="ARBA00022576"/>
    </source>
</evidence>
<evidence type="ECO:0000256" key="5">
    <source>
        <dbReference type="ARBA" id="ARBA00022898"/>
    </source>
</evidence>
<protein>
    <recommendedName>
        <fullName evidence="6">Aminotransferase</fullName>
        <ecNumber evidence="6">2.6.1.-</ecNumber>
    </recommendedName>
</protein>
<dbReference type="SUPFAM" id="SSF53383">
    <property type="entry name" value="PLP-dependent transferases"/>
    <property type="match status" value="1"/>
</dbReference>
<dbReference type="GO" id="GO:0030170">
    <property type="term" value="F:pyridoxal phosphate binding"/>
    <property type="evidence" value="ECO:0007669"/>
    <property type="project" value="InterPro"/>
</dbReference>
<dbReference type="InterPro" id="IPR015424">
    <property type="entry name" value="PyrdxlP-dep_Trfase"/>
</dbReference>
<dbReference type="RefSeq" id="WP_034625322.1">
    <property type="nucleotide sequence ID" value="NZ_AXNT01000012.1"/>
</dbReference>
<dbReference type="OrthoDB" id="9763453at2"/>
<dbReference type="InterPro" id="IPR015421">
    <property type="entry name" value="PyrdxlP-dep_Trfase_major"/>
</dbReference>
<evidence type="ECO:0000256" key="1">
    <source>
        <dbReference type="ARBA" id="ARBA00001933"/>
    </source>
</evidence>
<keyword evidence="9" id="KW-1185">Reference proteome</keyword>
<dbReference type="Proteomes" id="UP000029833">
    <property type="component" value="Unassembled WGS sequence"/>
</dbReference>
<dbReference type="InterPro" id="IPR004838">
    <property type="entry name" value="NHTrfase_class1_PyrdxlP-BS"/>
</dbReference>
<comment type="similarity">
    <text evidence="2 6">Belongs to the class-I pyridoxal-phosphate-dependent aminotransferase family.</text>
</comment>
<dbReference type="EMBL" id="AXNT01000012">
    <property type="protein sequence ID" value="KGM03510.1"/>
    <property type="molecule type" value="Genomic_DNA"/>
</dbReference>
<dbReference type="AlphaFoldDB" id="A0A0A0B9H9"/>
<comment type="cofactor">
    <cofactor evidence="1 6">
        <name>pyridoxal 5'-phosphate</name>
        <dbReference type="ChEBI" id="CHEBI:597326"/>
    </cofactor>
</comment>
<evidence type="ECO:0000256" key="4">
    <source>
        <dbReference type="ARBA" id="ARBA00022679"/>
    </source>
</evidence>
<dbReference type="CDD" id="cd00609">
    <property type="entry name" value="AAT_like"/>
    <property type="match status" value="1"/>
</dbReference>
<dbReference type="GO" id="GO:0008483">
    <property type="term" value="F:transaminase activity"/>
    <property type="evidence" value="ECO:0007669"/>
    <property type="project" value="UniProtKB-KW"/>
</dbReference>
<keyword evidence="5" id="KW-0663">Pyridoxal phosphate</keyword>
<name>A0A0A0B9H9_9CELL</name>
<dbReference type="InterPro" id="IPR004839">
    <property type="entry name" value="Aminotransferase_I/II_large"/>
</dbReference>
<dbReference type="Gene3D" id="3.40.640.10">
    <property type="entry name" value="Type I PLP-dependent aspartate aminotransferase-like (Major domain)"/>
    <property type="match status" value="1"/>
</dbReference>
<comment type="caution">
    <text evidence="8">The sequence shown here is derived from an EMBL/GenBank/DDBJ whole genome shotgun (WGS) entry which is preliminary data.</text>
</comment>
<dbReference type="PANTHER" id="PTHR46383:SF2">
    <property type="entry name" value="AMINOTRANSFERASE"/>
    <property type="match status" value="1"/>
</dbReference>
<proteinExistence type="inferred from homology"/>
<dbReference type="Pfam" id="PF00155">
    <property type="entry name" value="Aminotran_1_2"/>
    <property type="match status" value="1"/>
</dbReference>
<evidence type="ECO:0000313" key="9">
    <source>
        <dbReference type="Proteomes" id="UP000029833"/>
    </source>
</evidence>
<dbReference type="PROSITE" id="PS00105">
    <property type="entry name" value="AA_TRANSFER_CLASS_1"/>
    <property type="match status" value="1"/>
</dbReference>
<keyword evidence="4 6" id="KW-0808">Transferase</keyword>
<dbReference type="STRING" id="1408250.Q760_02490"/>
<dbReference type="InterPro" id="IPR050596">
    <property type="entry name" value="AspAT/PAT-like"/>
</dbReference>
<reference evidence="8 9" key="1">
    <citation type="submission" date="2013-10" db="EMBL/GenBank/DDBJ databases">
        <authorList>
            <person name="Wang G."/>
            <person name="Zhuang W."/>
        </authorList>
    </citation>
    <scope>NUCLEOTIDE SEQUENCE [LARGE SCALE GENOMIC DNA]</scope>
    <source>
        <strain evidence="8 9">DSM 20118</strain>
    </source>
</reference>
<keyword evidence="3 6" id="KW-0032">Aminotransferase</keyword>
<dbReference type="GO" id="GO:0006520">
    <property type="term" value="P:amino acid metabolic process"/>
    <property type="evidence" value="ECO:0007669"/>
    <property type="project" value="InterPro"/>
</dbReference>
<organism evidence="8 9">
    <name type="scientific">Cellulomonas cellasea DSM 20118</name>
    <dbReference type="NCBI Taxonomy" id="1408250"/>
    <lineage>
        <taxon>Bacteria</taxon>
        <taxon>Bacillati</taxon>
        <taxon>Actinomycetota</taxon>
        <taxon>Actinomycetes</taxon>
        <taxon>Micrococcales</taxon>
        <taxon>Cellulomonadaceae</taxon>
        <taxon>Cellulomonas</taxon>
    </lineage>
</organism>
<feature type="domain" description="Aminotransferase class I/classII large" evidence="7">
    <location>
        <begin position="30"/>
        <end position="411"/>
    </location>
</feature>
<evidence type="ECO:0000259" key="7">
    <source>
        <dbReference type="Pfam" id="PF00155"/>
    </source>
</evidence>
<evidence type="ECO:0000256" key="2">
    <source>
        <dbReference type="ARBA" id="ARBA00007441"/>
    </source>
</evidence>
<evidence type="ECO:0000313" key="8">
    <source>
        <dbReference type="EMBL" id="KGM03510.1"/>
    </source>
</evidence>
<dbReference type="EC" id="2.6.1.-" evidence="6"/>
<accession>A0A0A0B9H9</accession>
<evidence type="ECO:0000256" key="6">
    <source>
        <dbReference type="RuleBase" id="RU000481"/>
    </source>
</evidence>
<dbReference type="PANTHER" id="PTHR46383">
    <property type="entry name" value="ASPARTATE AMINOTRANSFERASE"/>
    <property type="match status" value="1"/>
</dbReference>
<gene>
    <name evidence="8" type="ORF">Q760_02490</name>
</gene>